<organism evidence="2 3">
    <name type="scientific">Micromonospora harpali</name>
    <dbReference type="NCBI Taxonomy" id="1490225"/>
    <lineage>
        <taxon>Bacteria</taxon>
        <taxon>Bacillati</taxon>
        <taxon>Actinomycetota</taxon>
        <taxon>Actinomycetes</taxon>
        <taxon>Micromonosporales</taxon>
        <taxon>Micromonosporaceae</taxon>
        <taxon>Micromonospora</taxon>
    </lineage>
</organism>
<sequence>MFALTMLSLACIPAFLVLGLIAQLSKATWARRATEIAALTGVAALLPVVIERAFEKPVLWPVVVLLAAILVFGVAMHVRSYRQPS</sequence>
<keyword evidence="1" id="KW-0472">Membrane</keyword>
<keyword evidence="3" id="KW-1185">Reference proteome</keyword>
<evidence type="ECO:0000256" key="1">
    <source>
        <dbReference type="SAM" id="Phobius"/>
    </source>
</evidence>
<evidence type="ECO:0008006" key="4">
    <source>
        <dbReference type="Google" id="ProtNLM"/>
    </source>
</evidence>
<proteinExistence type="predicted"/>
<accession>A0ABW1HRR4</accession>
<dbReference type="EMBL" id="JBHSQQ010000160">
    <property type="protein sequence ID" value="MFC5944107.1"/>
    <property type="molecule type" value="Genomic_DNA"/>
</dbReference>
<feature type="transmembrane region" description="Helical" evidence="1">
    <location>
        <begin position="6"/>
        <end position="24"/>
    </location>
</feature>
<keyword evidence="1" id="KW-0812">Transmembrane</keyword>
<gene>
    <name evidence="2" type="ORF">ACFPZ4_21850</name>
</gene>
<evidence type="ECO:0000313" key="2">
    <source>
        <dbReference type="EMBL" id="MFC5944107.1"/>
    </source>
</evidence>
<feature type="transmembrane region" description="Helical" evidence="1">
    <location>
        <begin position="36"/>
        <end position="54"/>
    </location>
</feature>
<dbReference type="Proteomes" id="UP001596207">
    <property type="component" value="Unassembled WGS sequence"/>
</dbReference>
<keyword evidence="1" id="KW-1133">Transmembrane helix</keyword>
<reference evidence="3" key="1">
    <citation type="journal article" date="2019" name="Int. J. Syst. Evol. Microbiol.">
        <title>The Global Catalogue of Microorganisms (GCM) 10K type strain sequencing project: providing services to taxonomists for standard genome sequencing and annotation.</title>
        <authorList>
            <consortium name="The Broad Institute Genomics Platform"/>
            <consortium name="The Broad Institute Genome Sequencing Center for Infectious Disease"/>
            <person name="Wu L."/>
            <person name="Ma J."/>
        </authorList>
    </citation>
    <scope>NUCLEOTIDE SEQUENCE [LARGE SCALE GENOMIC DNA]</scope>
    <source>
        <strain evidence="3">CGMCC 4.7173</strain>
    </source>
</reference>
<dbReference type="RefSeq" id="WP_353899726.1">
    <property type="nucleotide sequence ID" value="NZ_CP158970.1"/>
</dbReference>
<name>A0ABW1HRR4_9ACTN</name>
<feature type="transmembrane region" description="Helical" evidence="1">
    <location>
        <begin position="60"/>
        <end position="78"/>
    </location>
</feature>
<protein>
    <recommendedName>
        <fullName evidence="4">Low temperature requirement A protein (LtrA)</fullName>
    </recommendedName>
</protein>
<comment type="caution">
    <text evidence="2">The sequence shown here is derived from an EMBL/GenBank/DDBJ whole genome shotgun (WGS) entry which is preliminary data.</text>
</comment>
<evidence type="ECO:0000313" key="3">
    <source>
        <dbReference type="Proteomes" id="UP001596207"/>
    </source>
</evidence>